<keyword evidence="4" id="KW-1185">Reference proteome</keyword>
<keyword evidence="1" id="KW-0433">Leucine-rich repeat</keyword>
<dbReference type="PRINTS" id="PR00019">
    <property type="entry name" value="LEURICHRPT"/>
</dbReference>
<name>A0AA89C1L3_PINIB</name>
<dbReference type="PANTHER" id="PTHR48051:SF1">
    <property type="entry name" value="RAS SUPPRESSOR PROTEIN 1"/>
    <property type="match status" value="1"/>
</dbReference>
<dbReference type="Pfam" id="PF00560">
    <property type="entry name" value="LRR_1"/>
    <property type="match status" value="1"/>
</dbReference>
<dbReference type="Proteomes" id="UP001186944">
    <property type="component" value="Unassembled WGS sequence"/>
</dbReference>
<evidence type="ECO:0000256" key="1">
    <source>
        <dbReference type="ARBA" id="ARBA00022614"/>
    </source>
</evidence>
<dbReference type="InterPro" id="IPR003591">
    <property type="entry name" value="Leu-rich_rpt_typical-subtyp"/>
</dbReference>
<reference evidence="3" key="1">
    <citation type="submission" date="2019-08" db="EMBL/GenBank/DDBJ databases">
        <title>The improved chromosome-level genome for the pearl oyster Pinctada fucata martensii using PacBio sequencing and Hi-C.</title>
        <authorList>
            <person name="Zheng Z."/>
        </authorList>
    </citation>
    <scope>NUCLEOTIDE SEQUENCE</scope>
    <source>
        <strain evidence="3">ZZ-2019</strain>
        <tissue evidence="3">Adductor muscle</tissue>
    </source>
</reference>
<evidence type="ECO:0008006" key="5">
    <source>
        <dbReference type="Google" id="ProtNLM"/>
    </source>
</evidence>
<dbReference type="SMART" id="SM00369">
    <property type="entry name" value="LRR_TYP"/>
    <property type="match status" value="4"/>
</dbReference>
<dbReference type="InterPro" id="IPR032675">
    <property type="entry name" value="LRR_dom_sf"/>
</dbReference>
<comment type="caution">
    <text evidence="3">The sequence shown here is derived from an EMBL/GenBank/DDBJ whole genome shotgun (WGS) entry which is preliminary data.</text>
</comment>
<dbReference type="InterPro" id="IPR050216">
    <property type="entry name" value="LRR_domain-containing"/>
</dbReference>
<accession>A0AA89C1L3</accession>
<dbReference type="InterPro" id="IPR001611">
    <property type="entry name" value="Leu-rich_rpt"/>
</dbReference>
<evidence type="ECO:0000313" key="3">
    <source>
        <dbReference type="EMBL" id="KAK3090897.1"/>
    </source>
</evidence>
<dbReference type="PANTHER" id="PTHR48051">
    <property type="match status" value="1"/>
</dbReference>
<dbReference type="GO" id="GO:0005737">
    <property type="term" value="C:cytoplasm"/>
    <property type="evidence" value="ECO:0007669"/>
    <property type="project" value="TreeGrafter"/>
</dbReference>
<dbReference type="PROSITE" id="PS51450">
    <property type="entry name" value="LRR"/>
    <property type="match status" value="2"/>
</dbReference>
<organism evidence="3 4">
    <name type="scientific">Pinctada imbricata</name>
    <name type="common">Atlantic pearl-oyster</name>
    <name type="synonym">Pinctada martensii</name>
    <dbReference type="NCBI Taxonomy" id="66713"/>
    <lineage>
        <taxon>Eukaryota</taxon>
        <taxon>Metazoa</taxon>
        <taxon>Spiralia</taxon>
        <taxon>Lophotrochozoa</taxon>
        <taxon>Mollusca</taxon>
        <taxon>Bivalvia</taxon>
        <taxon>Autobranchia</taxon>
        <taxon>Pteriomorphia</taxon>
        <taxon>Pterioida</taxon>
        <taxon>Pterioidea</taxon>
        <taxon>Pteriidae</taxon>
        <taxon>Pinctada</taxon>
    </lineage>
</organism>
<sequence>MAQEAALVARKIQEAQESEHLDLSNCELRKFPDAVFFMLKNKELKTCTLSGNQLSRIPAKFGNTFTTLKELDLSDNMLSTLPDELRNIQRLETLNVSQNNLETIPPCVYMLQNLKVLALQKNSIAALEVSRLEDISTLVSVDLQNNPICDDVKAQLQSCAFSVMLGNL</sequence>
<evidence type="ECO:0000256" key="2">
    <source>
        <dbReference type="ARBA" id="ARBA00022737"/>
    </source>
</evidence>
<dbReference type="Pfam" id="PF13855">
    <property type="entry name" value="LRR_8"/>
    <property type="match status" value="1"/>
</dbReference>
<evidence type="ECO:0000313" key="4">
    <source>
        <dbReference type="Proteomes" id="UP001186944"/>
    </source>
</evidence>
<dbReference type="AlphaFoldDB" id="A0AA89C1L3"/>
<protein>
    <recommendedName>
        <fullName evidence="5">Leucine-rich repeat-containing protein 20</fullName>
    </recommendedName>
</protein>
<dbReference type="SUPFAM" id="SSF52075">
    <property type="entry name" value="Outer arm dynein light chain 1"/>
    <property type="match status" value="1"/>
</dbReference>
<keyword evidence="2" id="KW-0677">Repeat</keyword>
<proteinExistence type="predicted"/>
<gene>
    <name evidence="3" type="ORF">FSP39_015556</name>
</gene>
<dbReference type="EMBL" id="VSWD01000010">
    <property type="protein sequence ID" value="KAK3090897.1"/>
    <property type="molecule type" value="Genomic_DNA"/>
</dbReference>
<dbReference type="Gene3D" id="3.80.10.10">
    <property type="entry name" value="Ribonuclease Inhibitor"/>
    <property type="match status" value="2"/>
</dbReference>